<feature type="coiled-coil region" evidence="1">
    <location>
        <begin position="377"/>
        <end position="404"/>
    </location>
</feature>
<reference evidence="7 8" key="2">
    <citation type="submission" date="2013-02" db="EMBL/GenBank/DDBJ databases">
        <title>The Genome Sequence of Plasmodium falciparum 7G8.</title>
        <authorList>
            <consortium name="The Broad Institute Genome Sequencing Platform"/>
            <consortium name="The Broad Institute Genome Sequencing Center for Infectious Disease"/>
            <person name="Neafsey D."/>
            <person name="Cheeseman I."/>
            <person name="Volkman S."/>
            <person name="Adams J."/>
            <person name="Walker B."/>
            <person name="Young S.K."/>
            <person name="Zeng Q."/>
            <person name="Gargeya S."/>
            <person name="Fitzgerald M."/>
            <person name="Haas B."/>
            <person name="Abouelleil A."/>
            <person name="Alvarado L."/>
            <person name="Arachchi H.M."/>
            <person name="Berlin A.M."/>
            <person name="Chapman S.B."/>
            <person name="Dewar J."/>
            <person name="Goldberg J."/>
            <person name="Griggs A."/>
            <person name="Gujja S."/>
            <person name="Hansen M."/>
            <person name="Howarth C."/>
            <person name="Imamovic A."/>
            <person name="Larimer J."/>
            <person name="McCowan C."/>
            <person name="Murphy C."/>
            <person name="Neiman D."/>
            <person name="Pearson M."/>
            <person name="Priest M."/>
            <person name="Roberts A."/>
            <person name="Saif S."/>
            <person name="Shea T."/>
            <person name="Sisk P."/>
            <person name="Sykes S."/>
            <person name="Wortman J."/>
            <person name="Nusbaum C."/>
            <person name="Birren B."/>
        </authorList>
    </citation>
    <scope>NUCLEOTIDE SEQUENCE [LARGE SCALE GENOMIC DNA]</scope>
    <source>
        <strain evidence="7 8">7G8</strain>
    </source>
</reference>
<dbReference type="Pfam" id="PF22672">
    <property type="entry name" value="DBL_C"/>
    <property type="match status" value="1"/>
</dbReference>
<dbReference type="GO" id="GO:0016020">
    <property type="term" value="C:membrane"/>
    <property type="evidence" value="ECO:0007669"/>
    <property type="project" value="InterPro"/>
</dbReference>
<dbReference type="InterPro" id="IPR008602">
    <property type="entry name" value="Duffy-antigen-binding"/>
</dbReference>
<dbReference type="Proteomes" id="UP000030688">
    <property type="component" value="Unassembled WGS sequence"/>
</dbReference>
<feature type="domain" description="Duffy-binding-like" evidence="6">
    <location>
        <begin position="313"/>
        <end position="466"/>
    </location>
</feature>
<gene>
    <name evidence="7" type="ORF">PFBG_06183</name>
</gene>
<feature type="region of interest" description="Disordered" evidence="2">
    <location>
        <begin position="736"/>
        <end position="771"/>
    </location>
</feature>
<feature type="domain" description="Plasmodium falciparum erythrocyte membrane protein-1 N-terminal segment" evidence="5">
    <location>
        <begin position="12"/>
        <end position="49"/>
    </location>
</feature>
<evidence type="ECO:0000259" key="5">
    <source>
        <dbReference type="Pfam" id="PF15447"/>
    </source>
</evidence>
<evidence type="ECO:0000313" key="7">
    <source>
        <dbReference type="EMBL" id="EUR47040.1"/>
    </source>
</evidence>
<name>W7ESE3_PLAF8</name>
<dbReference type="AlphaFoldDB" id="W7ESE3"/>
<dbReference type="InterPro" id="IPR004258">
    <property type="entry name" value="DBL"/>
</dbReference>
<dbReference type="GO" id="GO:0046789">
    <property type="term" value="F:host cell surface receptor binding"/>
    <property type="evidence" value="ECO:0007669"/>
    <property type="project" value="InterPro"/>
</dbReference>
<dbReference type="InterPro" id="IPR054595">
    <property type="entry name" value="DBL_C"/>
</dbReference>
<feature type="domain" description="Duffy-binding-like" evidence="3">
    <location>
        <begin position="597"/>
        <end position="744"/>
    </location>
</feature>
<sequence>MEPKVAVTDYSSAKDFLDKFGQQVYDQVKKDADAEAYKNKLKGDLSRAKFDRNQSGQQTENDPCNLSYEYHTDVKNSGEKEYPCAKRSDVRFSDTEGAECDNRKIRDNDKKTGGACAPYRRLHLCDYNLENINDYENITNDTLLVDVCLAALHEGQSIAGQHGKYHTHSSGSTICTVLARSFADIGDIVRGKDLYRGNNGKDKLEENLKKIFEKIHDNLKNKEAQEYYKNNDDPYYYKLREDWWTANRATIWEALTCEVGSGTYFRPTCGDNENTATQAKNKCRCKDEKGKNDTDQVPTYFDYVPQYLRWFEEWAEDFCRKRKKQLENAKKQCRGDSGKPKYCDLNGLNCERTKYKIGYFVEGADCKKCSVACKRFVEWIAKQKKEFEKQKNKYDEEMKKYTNGESGSRRLRRGASTTNYNGYEKIFYDKLKGHYSDVGEFLEKLSNEEICKKVEDDKGGKIDFKTVDGGGVGGRGGASDSNNSNKTFAPTEYCDPCPMCGVDCSNGTCTKKDENTCTEETTEKKYPDTNTTKIPKLTAEKRKRGILQKYSKFCKNTNDQIENWQCHYEKTDKSNICVLQKEKQDTKEQKVTSYYSFFYGSIIDMLNESIDWKDKVNSCINKAKEGKCRKLCKNPCECYKRWVEKKQTEWTQIKDYFLKQEDLLKDIEGMDPGDFLEYYLKNNFLEDMKEAQGDPKVIEKFKEILPKENEEDMLIFLNKKRIIEEFLEKEKQKADECLKTHKDPCPQSSTPPGDLARAAVPSREQEPPKDE</sequence>
<dbReference type="FunFam" id="1.20.1310.20:FF:000001">
    <property type="entry name" value="Erythrocyte membrane protein 1, PfEMP1"/>
    <property type="match status" value="1"/>
</dbReference>
<dbReference type="OrthoDB" id="10572144at2759"/>
<evidence type="ECO:0000256" key="1">
    <source>
        <dbReference type="SAM" id="Coils"/>
    </source>
</evidence>
<evidence type="ECO:0000259" key="3">
    <source>
        <dbReference type="Pfam" id="PF03011"/>
    </source>
</evidence>
<proteinExistence type="predicted"/>
<protein>
    <recommendedName>
        <fullName evidence="9">Erythrocyte membrane protein 1</fullName>
    </recommendedName>
</protein>
<dbReference type="EMBL" id="KI928655">
    <property type="protein sequence ID" value="EUR47040.1"/>
    <property type="molecule type" value="Genomic_DNA"/>
</dbReference>
<evidence type="ECO:0000313" key="8">
    <source>
        <dbReference type="Proteomes" id="UP000030688"/>
    </source>
</evidence>
<dbReference type="Pfam" id="PF15447">
    <property type="entry name" value="NTS"/>
    <property type="match status" value="1"/>
</dbReference>
<dbReference type="InterPro" id="IPR029210">
    <property type="entry name" value="PfEMP1_NTS"/>
</dbReference>
<dbReference type="Pfam" id="PF05424">
    <property type="entry name" value="Duffy_binding"/>
    <property type="match status" value="1"/>
</dbReference>
<feature type="compositionally biased region" description="Polar residues" evidence="2">
    <location>
        <begin position="53"/>
        <end position="64"/>
    </location>
</feature>
<evidence type="ECO:0000259" key="6">
    <source>
        <dbReference type="Pfam" id="PF22672"/>
    </source>
</evidence>
<dbReference type="Pfam" id="PF03011">
    <property type="entry name" value="PFEMP"/>
    <property type="match status" value="1"/>
</dbReference>
<feature type="non-terminal residue" evidence="7">
    <location>
        <position position="771"/>
    </location>
</feature>
<organism evidence="7 8">
    <name type="scientific">Plasmodium falciparum (isolate 7G8)</name>
    <dbReference type="NCBI Taxonomy" id="57266"/>
    <lineage>
        <taxon>Eukaryota</taxon>
        <taxon>Sar</taxon>
        <taxon>Alveolata</taxon>
        <taxon>Apicomplexa</taxon>
        <taxon>Aconoidasida</taxon>
        <taxon>Haemosporida</taxon>
        <taxon>Plasmodiidae</taxon>
        <taxon>Plasmodium</taxon>
        <taxon>Plasmodium (Laverania)</taxon>
    </lineage>
</organism>
<dbReference type="Gene3D" id="1.20.58.830">
    <property type="match status" value="2"/>
</dbReference>
<feature type="domain" description="Duffy-antigen binding" evidence="4">
    <location>
        <begin position="114"/>
        <end position="309"/>
    </location>
</feature>
<reference evidence="8" key="1">
    <citation type="submission" date="2007-11" db="EMBL/GenBank/DDBJ databases">
        <authorList>
            <consortium name="The Broad Institute Genome Sequencing Platform"/>
            <person name="Volkman S.K."/>
            <person name="Daily J.P."/>
            <person name="Sarr O."/>
            <person name="Ndiaye D."/>
            <person name="Ndir O."/>
            <person name="Mboup S."/>
            <person name="Lukens A."/>
            <person name="Stange-Thomann N."/>
            <person name="Mauceli E."/>
            <person name="Gnerre S."/>
            <person name="Jaffe D."/>
            <person name="Zainoun J."/>
            <person name="Wiegand R.C."/>
            <person name="Birren B."/>
            <person name="Galagan J."/>
            <person name="Lander E."/>
            <person name="Wirth D.F."/>
        </authorList>
    </citation>
    <scope>NUCLEOTIDE SEQUENCE [LARGE SCALE GENOMIC DNA]</scope>
    <source>
        <strain evidence="8">7G8</strain>
    </source>
</reference>
<dbReference type="Gene3D" id="1.20.1310.20">
    <property type="entry name" value="Duffy-antigen binding domain"/>
    <property type="match status" value="1"/>
</dbReference>
<dbReference type="InterPro" id="IPR042202">
    <property type="entry name" value="Duffy-ag-bd_sf"/>
</dbReference>
<evidence type="ECO:0000256" key="2">
    <source>
        <dbReference type="SAM" id="MobiDB-lite"/>
    </source>
</evidence>
<accession>W7ESE3</accession>
<feature type="region of interest" description="Disordered" evidence="2">
    <location>
        <begin position="47"/>
        <end position="67"/>
    </location>
</feature>
<evidence type="ECO:0000259" key="4">
    <source>
        <dbReference type="Pfam" id="PF05424"/>
    </source>
</evidence>
<dbReference type="FunFam" id="1.20.58.830:FF:000003">
    <property type="entry name" value="Erythrocyte membrane protein 1, PfEMP1"/>
    <property type="match status" value="1"/>
</dbReference>
<evidence type="ECO:0008006" key="9">
    <source>
        <dbReference type="Google" id="ProtNLM"/>
    </source>
</evidence>
<keyword evidence="1" id="KW-0175">Coiled coil</keyword>
<dbReference type="SUPFAM" id="SSF140924">
    <property type="entry name" value="Duffy binding domain-like"/>
    <property type="match status" value="2"/>
</dbReference>